<comment type="similarity">
    <text evidence="2">Belongs to the Nudix hydrolase family.</text>
</comment>
<dbReference type="CDD" id="cd00564">
    <property type="entry name" value="TMP_TenI"/>
    <property type="match status" value="1"/>
</dbReference>
<sequence length="315" mass="35629">MKQKVHVAVGLIRNKDNQYLISKRHTHLHQGGLWEFPGGKVEANETVYDALCRELHEELNLTVKQAKPLLRISYPYPDKDVCLDVWLIDDFTGDLHSPSEQAIHWAHPSELLNYSFPAANKAILSCITLPESYVITGNFKNKADYIQHFKQCLNRGFRLIQLRSPMSDLDMLIDLANLSRSLCEKENAKLIVNADANFLLQCDIAGIHLNRHRLFQYNYRPIHSDKILTASVHNLNELQQAIKIEVDFIVVSPVLKTTSHPDAIPLGWSGFEKIINESSVPIFALGGMKQDMLVTAKKCGAFGIAAISEFWGDEK</sequence>
<dbReference type="Pfam" id="PF02581">
    <property type="entry name" value="TMP-TENI"/>
    <property type="match status" value="1"/>
</dbReference>
<keyword evidence="5" id="KW-0479">Metal-binding</keyword>
<evidence type="ECO:0000256" key="2">
    <source>
        <dbReference type="ARBA" id="ARBA00005582"/>
    </source>
</evidence>
<evidence type="ECO:0000256" key="4">
    <source>
        <dbReference type="ARBA" id="ARBA00022705"/>
    </source>
</evidence>
<dbReference type="EC" id="3.6.1.55" evidence="11"/>
<dbReference type="SUPFAM" id="SSF51391">
    <property type="entry name" value="Thiamin phosphate synthase"/>
    <property type="match status" value="1"/>
</dbReference>
<dbReference type="GO" id="GO:0006281">
    <property type="term" value="P:DNA repair"/>
    <property type="evidence" value="ECO:0007669"/>
    <property type="project" value="UniProtKB-KW"/>
</dbReference>
<dbReference type="InterPro" id="IPR013785">
    <property type="entry name" value="Aldolase_TIM"/>
</dbReference>
<dbReference type="Gene3D" id="3.90.79.10">
    <property type="entry name" value="Nucleoside Triphosphate Pyrophosphohydrolase"/>
    <property type="match status" value="1"/>
</dbReference>
<evidence type="ECO:0000256" key="7">
    <source>
        <dbReference type="ARBA" id="ARBA00022801"/>
    </source>
</evidence>
<dbReference type="GO" id="GO:0044715">
    <property type="term" value="F:8-oxo-dGDP phosphatase activity"/>
    <property type="evidence" value="ECO:0007669"/>
    <property type="project" value="TreeGrafter"/>
</dbReference>
<dbReference type="InterPro" id="IPR047127">
    <property type="entry name" value="MutT-like"/>
</dbReference>
<dbReference type="GO" id="GO:0008413">
    <property type="term" value="F:8-oxo-7,8-dihydroguanosine triphosphate pyrophosphatase activity"/>
    <property type="evidence" value="ECO:0007669"/>
    <property type="project" value="InterPro"/>
</dbReference>
<dbReference type="PROSITE" id="PS51462">
    <property type="entry name" value="NUDIX"/>
    <property type="match status" value="1"/>
</dbReference>
<dbReference type="InterPro" id="IPR029119">
    <property type="entry name" value="MutY_C"/>
</dbReference>
<dbReference type="InterPro" id="IPR022998">
    <property type="entry name" value="ThiamineP_synth_TenI"/>
</dbReference>
<evidence type="ECO:0000256" key="6">
    <source>
        <dbReference type="ARBA" id="ARBA00022763"/>
    </source>
</evidence>
<evidence type="ECO:0000256" key="1">
    <source>
        <dbReference type="ARBA" id="ARBA00001946"/>
    </source>
</evidence>
<keyword evidence="7 13" id="KW-0378">Hydrolase</keyword>
<reference evidence="13" key="1">
    <citation type="submission" date="2018-06" db="EMBL/GenBank/DDBJ databases">
        <authorList>
            <person name="Zhirakovskaya E."/>
        </authorList>
    </citation>
    <scope>NUCLEOTIDE SEQUENCE</scope>
</reference>
<evidence type="ECO:0000256" key="9">
    <source>
        <dbReference type="ARBA" id="ARBA00023204"/>
    </source>
</evidence>
<keyword evidence="8" id="KW-0460">Magnesium</keyword>
<dbReference type="CDD" id="cd03425">
    <property type="entry name" value="NUDIX_MutT_NudA_like"/>
    <property type="match status" value="1"/>
</dbReference>
<comment type="catalytic activity">
    <reaction evidence="10">
        <text>8-oxo-dGTP + H2O = 8-oxo-dGMP + diphosphate + H(+)</text>
        <dbReference type="Rhea" id="RHEA:31575"/>
        <dbReference type="ChEBI" id="CHEBI:15377"/>
        <dbReference type="ChEBI" id="CHEBI:15378"/>
        <dbReference type="ChEBI" id="CHEBI:33019"/>
        <dbReference type="ChEBI" id="CHEBI:63224"/>
        <dbReference type="ChEBI" id="CHEBI:77896"/>
        <dbReference type="EC" id="3.6.1.55"/>
    </reaction>
</comment>
<feature type="domain" description="Nudix hydrolase" evidence="12">
    <location>
        <begin position="2"/>
        <end position="130"/>
    </location>
</feature>
<evidence type="ECO:0000313" key="13">
    <source>
        <dbReference type="EMBL" id="VAW91825.1"/>
    </source>
</evidence>
<accession>A0A3B0ZEH1</accession>
<dbReference type="InterPro" id="IPR000086">
    <property type="entry name" value="NUDIX_hydrolase_dom"/>
</dbReference>
<gene>
    <name evidence="13" type="ORF">MNBD_GAMMA23-141</name>
</gene>
<organism evidence="13">
    <name type="scientific">hydrothermal vent metagenome</name>
    <dbReference type="NCBI Taxonomy" id="652676"/>
    <lineage>
        <taxon>unclassified sequences</taxon>
        <taxon>metagenomes</taxon>
        <taxon>ecological metagenomes</taxon>
    </lineage>
</organism>
<name>A0A3B0ZEH1_9ZZZZ</name>
<dbReference type="SUPFAM" id="SSF55811">
    <property type="entry name" value="Nudix"/>
    <property type="match status" value="1"/>
</dbReference>
<dbReference type="InterPro" id="IPR003561">
    <property type="entry name" value="Mutator_MutT"/>
</dbReference>
<dbReference type="InterPro" id="IPR020476">
    <property type="entry name" value="Nudix_hydrolase"/>
</dbReference>
<evidence type="ECO:0000259" key="12">
    <source>
        <dbReference type="PROSITE" id="PS51462"/>
    </source>
</evidence>
<dbReference type="GO" id="GO:0006260">
    <property type="term" value="P:DNA replication"/>
    <property type="evidence" value="ECO:0007669"/>
    <property type="project" value="UniProtKB-KW"/>
</dbReference>
<dbReference type="NCBIfam" id="TIGR00586">
    <property type="entry name" value="mutt"/>
    <property type="match status" value="1"/>
</dbReference>
<dbReference type="PROSITE" id="PS00893">
    <property type="entry name" value="NUDIX_BOX"/>
    <property type="match status" value="1"/>
</dbReference>
<protein>
    <recommendedName>
        <fullName evidence="11">8-oxo-dGTP diphosphatase</fullName>
        <ecNumber evidence="11">3.6.1.55</ecNumber>
    </recommendedName>
</protein>
<dbReference type="PRINTS" id="PR00502">
    <property type="entry name" value="NUDIXFAMILY"/>
</dbReference>
<keyword evidence="9" id="KW-0234">DNA repair</keyword>
<dbReference type="InterPro" id="IPR036206">
    <property type="entry name" value="ThiamineP_synth_sf"/>
</dbReference>
<evidence type="ECO:0000256" key="8">
    <source>
        <dbReference type="ARBA" id="ARBA00022842"/>
    </source>
</evidence>
<dbReference type="AlphaFoldDB" id="A0A3B0ZEH1"/>
<dbReference type="Gene3D" id="3.20.20.70">
    <property type="entry name" value="Aldolase class I"/>
    <property type="match status" value="1"/>
</dbReference>
<dbReference type="GO" id="GO:0046872">
    <property type="term" value="F:metal ion binding"/>
    <property type="evidence" value="ECO:0007669"/>
    <property type="project" value="UniProtKB-KW"/>
</dbReference>
<dbReference type="Pfam" id="PF14815">
    <property type="entry name" value="NUDIX_4"/>
    <property type="match status" value="1"/>
</dbReference>
<dbReference type="EMBL" id="UOFT01000016">
    <property type="protein sequence ID" value="VAW91825.1"/>
    <property type="molecule type" value="Genomic_DNA"/>
</dbReference>
<keyword evidence="6" id="KW-0227">DNA damage</keyword>
<dbReference type="GO" id="GO:0044716">
    <property type="term" value="F:8-oxo-GDP phosphatase activity"/>
    <property type="evidence" value="ECO:0007669"/>
    <property type="project" value="TreeGrafter"/>
</dbReference>
<dbReference type="GO" id="GO:0035539">
    <property type="term" value="F:8-oxo-7,8-dihydrodeoxyguanosine triphosphate pyrophosphatase activity"/>
    <property type="evidence" value="ECO:0007669"/>
    <property type="project" value="UniProtKB-EC"/>
</dbReference>
<dbReference type="GO" id="GO:0009228">
    <property type="term" value="P:thiamine biosynthetic process"/>
    <property type="evidence" value="ECO:0007669"/>
    <property type="project" value="UniProtKB-KW"/>
</dbReference>
<evidence type="ECO:0000256" key="10">
    <source>
        <dbReference type="ARBA" id="ARBA00035861"/>
    </source>
</evidence>
<evidence type="ECO:0000256" key="11">
    <source>
        <dbReference type="ARBA" id="ARBA00038905"/>
    </source>
</evidence>
<keyword evidence="3" id="KW-0515">Mutator protein</keyword>
<evidence type="ECO:0000256" key="5">
    <source>
        <dbReference type="ARBA" id="ARBA00022723"/>
    </source>
</evidence>
<proteinExistence type="inferred from homology"/>
<dbReference type="InterPro" id="IPR020084">
    <property type="entry name" value="NUDIX_hydrolase_CS"/>
</dbReference>
<evidence type="ECO:0000256" key="3">
    <source>
        <dbReference type="ARBA" id="ARBA00022457"/>
    </source>
</evidence>
<dbReference type="PANTHER" id="PTHR47707:SF1">
    <property type="entry name" value="NUDIX HYDROLASE FAMILY PROTEIN"/>
    <property type="match status" value="1"/>
</dbReference>
<dbReference type="NCBIfam" id="NF006530">
    <property type="entry name" value="PRK08999.1"/>
    <property type="match status" value="1"/>
</dbReference>
<dbReference type="PANTHER" id="PTHR47707">
    <property type="entry name" value="8-OXO-DGTP DIPHOSPHATASE"/>
    <property type="match status" value="1"/>
</dbReference>
<dbReference type="InterPro" id="IPR015797">
    <property type="entry name" value="NUDIX_hydrolase-like_dom_sf"/>
</dbReference>
<comment type="cofactor">
    <cofactor evidence="1">
        <name>Mg(2+)</name>
        <dbReference type="ChEBI" id="CHEBI:18420"/>
    </cofactor>
</comment>
<keyword evidence="4" id="KW-0235">DNA replication</keyword>